<evidence type="ECO:0000256" key="2">
    <source>
        <dbReference type="ARBA" id="ARBA00022679"/>
    </source>
</evidence>
<proteinExistence type="inferred from homology"/>
<comment type="similarity">
    <text evidence="6">Belongs to the RNA polymerase beta chain family.</text>
</comment>
<keyword evidence="1 7" id="KW-0240">DNA-directed RNA polymerase</keyword>
<dbReference type="Proteomes" id="UP000230981">
    <property type="component" value="Unassembled WGS sequence"/>
</dbReference>
<evidence type="ECO:0000256" key="4">
    <source>
        <dbReference type="ARBA" id="ARBA00023163"/>
    </source>
</evidence>
<accession>A0ABX4MHJ3</accession>
<sequence>MRLDLDWNLPSERIPNCCNLQRRMYTNPIWGIYNNVGIKISKLILRLQLIFPVEFQEVSLEYAGIRKYGSIEGEEGSNDSDRFDIDLNLISYYENEWFIYVDQRCGIQTGMVDLPRLLKDDTVIVEGVQKVLVVQLAKPSGLRIEVSKENESIELLLSRTLKMELSNLGITMANGGCSVGLLDVLSSLMTKHLHVLKRVLEVRTLAYFKGVWRNLIYRRVKRTNQRFGIRRSLRHQKDLTVVKQDRKMVLIFGKKFNMSGVTGYKGELTRLDLSTARSDFSIMNVVIGSSNMNLISTLMYKDVGPCSGITQEDISSVDLTLVGRCQLDGLVGSDWCHGLDLLTKRDLIEILHKDISSGGKWDVTCSSVRILKGVGDIVIGIIDKNMSDVFDIIGDRLWQEYFIRDKLTWTYNKTMMEIRKVFSSSGMCQFLDQVNALSELSHKNRLTYIGEGSVTVQTAELTTRDVSRWYFGKVCPIESPEGQNVGLVLSLAVNASVDVNGYITTGYYKVYNGRIGNNVVYLNYFEVKHHSIVLPLKHGLSEHTICMNSNKVEVVHAEHATLSMTSCLQVFSYAVCLIPFLGHNDPTRALMAANMLKQAIPLVLPQPPLIGTGAEAMMMEASKQNVKTRSGGIVSDVNSKRITIYDPSKDGYHVYSLFKPIKTNQEMFCRLRSVVNPGQVLKSGSVIAECQSSCDGEMSLGINLLAAFMCWEGLNYEDSILLSENVISKGVFNSLHVLDVEIKVRETKYGGEWLTNRPVKISERDCQHLETNGIARKGCVLKEDDILVGKLSPLVDDDKLKEKLDDDGKINGNGLSSKEKERLVKDTSFRIPIGISYAVVLEVDRDVDSNVNKQQDGLYEEYLYRWSVVTKTYIRRCCKLLQRSMFSLKEGLGGLSSIPSNKDIQNGMKLLRTKYIQCLERMELSLFKGFGKRLVNNTDVIDSDVNEIITIRLLVKRSIKVGDKVCGRHGNKGVISRIVPKEDMPFMADGTPIDIVLSPLGIPSRMNIGQILEANLGLISYKLGLEFKQILDLYHWSNNEELLRSVVPKLREIYPSIKVYTKDMILVLISELSKGIKISCSNFGSDVRNNIKWLADRLGLQRWDGQVQLYDGRTGYPFDKKTTVGIIYILKLNHLVDNKIRYRSTGPYSDVTQQPLKGKIHKGGQRLGEMEVWALQSYGAAFVTNEALTAKCDDVKARNKLHTNMLSGTPVLLNYRNEGVLSVLKILFAMGIDVNQNVE</sequence>
<dbReference type="SUPFAM" id="SSF64484">
    <property type="entry name" value="beta and beta-prime subunits of DNA dependent RNA-polymerase"/>
    <property type="match status" value="1"/>
</dbReference>
<feature type="domain" description="RNA polymerase Rpb2" evidence="9">
    <location>
        <begin position="1163"/>
        <end position="1204"/>
    </location>
</feature>
<dbReference type="InterPro" id="IPR007645">
    <property type="entry name" value="RNA_pol_Rpb2_3"/>
</dbReference>
<comment type="function">
    <text evidence="7">DNA-dependent RNA polymerase catalyzes the transcription of DNA into RNA using the four ribonucleoside triphosphates as substrates.</text>
</comment>
<evidence type="ECO:0000256" key="5">
    <source>
        <dbReference type="ARBA" id="ARBA00048552"/>
    </source>
</evidence>
<evidence type="ECO:0000256" key="6">
    <source>
        <dbReference type="RuleBase" id="RU000434"/>
    </source>
</evidence>
<dbReference type="Pfam" id="PF04565">
    <property type="entry name" value="RNA_pol_Rpb2_3"/>
    <property type="match status" value="1"/>
</dbReference>
<keyword evidence="2 7" id="KW-0808">Transferase</keyword>
<feature type="domain" description="RNA polymerase Rpb2" evidence="10">
    <location>
        <begin position="429"/>
        <end position="497"/>
    </location>
</feature>
<evidence type="ECO:0000259" key="8">
    <source>
        <dbReference type="Pfam" id="PF00562"/>
    </source>
</evidence>
<comment type="caution">
    <text evidence="11">The sequence shown here is derived from an EMBL/GenBank/DDBJ whole genome shotgun (WGS) entry which is preliminary data.</text>
</comment>
<comment type="subunit">
    <text evidence="7">The RNAP catalytic core consists of 2 alpha, 1 beta, 1 beta' and 1 omega subunit. When a sigma factor is associated with the core the holoenzyme is formed, which can initiate transcription.</text>
</comment>
<dbReference type="Gene3D" id="3.90.1100.10">
    <property type="match status" value="1"/>
</dbReference>
<dbReference type="Gene3D" id="2.40.270.10">
    <property type="entry name" value="DNA-directed RNA polymerase, subunit 2, domain 6"/>
    <property type="match status" value="2"/>
</dbReference>
<keyword evidence="4 7" id="KW-0804">Transcription</keyword>
<keyword evidence="3 7" id="KW-0548">Nucleotidyltransferase</keyword>
<reference evidence="11" key="1">
    <citation type="submission" date="2017-09" db="EMBL/GenBank/DDBJ databases">
        <authorList>
            <person name="Campbell M.A."/>
            <person name="Lukasik P."/>
            <person name="Simon C."/>
            <person name="McCutcheon J.P."/>
        </authorList>
    </citation>
    <scope>NUCLEOTIDE SEQUENCE [LARGE SCALE GENOMIC DNA]</scope>
    <source>
        <strain evidence="11">MAGTDC</strain>
    </source>
</reference>
<dbReference type="GO" id="GO:0003899">
    <property type="term" value="F:DNA-directed RNA polymerase activity"/>
    <property type="evidence" value="ECO:0007669"/>
    <property type="project" value="UniProtKB-EC"/>
</dbReference>
<feature type="domain" description="DNA-directed RNA polymerase subunit 2 hybrid-binding" evidence="8">
    <location>
        <begin position="630"/>
        <end position="1159"/>
    </location>
</feature>
<gene>
    <name evidence="11" type="primary">rpoB</name>
    <name evidence="11" type="ORF">magtdc_137</name>
</gene>
<evidence type="ECO:0000313" key="11">
    <source>
        <dbReference type="EMBL" id="PIM95924.1"/>
    </source>
</evidence>
<dbReference type="InterPro" id="IPR042107">
    <property type="entry name" value="DNA-dir_RNA_pol_bsu_ext_1_sf"/>
</dbReference>
<dbReference type="PANTHER" id="PTHR20856">
    <property type="entry name" value="DNA-DIRECTED RNA POLYMERASE I SUBUNIT 2"/>
    <property type="match status" value="1"/>
</dbReference>
<dbReference type="InterPro" id="IPR007641">
    <property type="entry name" value="RNA_pol_Rpb2_7"/>
</dbReference>
<evidence type="ECO:0000256" key="7">
    <source>
        <dbReference type="RuleBase" id="RU363031"/>
    </source>
</evidence>
<comment type="catalytic activity">
    <reaction evidence="5 7">
        <text>RNA(n) + a ribonucleoside 5'-triphosphate = RNA(n+1) + diphosphate</text>
        <dbReference type="Rhea" id="RHEA:21248"/>
        <dbReference type="Rhea" id="RHEA-COMP:14527"/>
        <dbReference type="Rhea" id="RHEA-COMP:17342"/>
        <dbReference type="ChEBI" id="CHEBI:33019"/>
        <dbReference type="ChEBI" id="CHEBI:61557"/>
        <dbReference type="ChEBI" id="CHEBI:140395"/>
        <dbReference type="EC" id="2.7.7.6"/>
    </reaction>
</comment>
<dbReference type="InterPro" id="IPR037033">
    <property type="entry name" value="DNA-dir_RNAP_su2_hyb_sf"/>
</dbReference>
<organism evidence="11 12">
    <name type="scientific">Candidatus Hodgkinia cicadicola</name>
    <dbReference type="NCBI Taxonomy" id="573658"/>
    <lineage>
        <taxon>Bacteria</taxon>
        <taxon>Pseudomonadati</taxon>
        <taxon>Pseudomonadota</taxon>
        <taxon>Alphaproteobacteria</taxon>
        <taxon>Hyphomicrobiales</taxon>
        <taxon>Candidatus Hodgkinia</taxon>
    </lineage>
</organism>
<dbReference type="Gene3D" id="2.40.50.100">
    <property type="match status" value="1"/>
</dbReference>
<dbReference type="Pfam" id="PF00562">
    <property type="entry name" value="RNA_pol_Rpb2_6"/>
    <property type="match status" value="1"/>
</dbReference>
<dbReference type="EC" id="2.7.7.6" evidence="7"/>
<dbReference type="InterPro" id="IPR007120">
    <property type="entry name" value="DNA-dir_RNAP_su2_dom"/>
</dbReference>
<evidence type="ECO:0000256" key="3">
    <source>
        <dbReference type="ARBA" id="ARBA00022695"/>
    </source>
</evidence>
<dbReference type="Gene3D" id="2.30.150.10">
    <property type="entry name" value="DNA-directed RNA polymerase, beta subunit, external 1 domain"/>
    <property type="match status" value="1"/>
</dbReference>
<dbReference type="Pfam" id="PF04560">
    <property type="entry name" value="RNA_pol_Rpb2_7"/>
    <property type="match status" value="1"/>
</dbReference>
<evidence type="ECO:0000256" key="1">
    <source>
        <dbReference type="ARBA" id="ARBA00022478"/>
    </source>
</evidence>
<evidence type="ECO:0000259" key="10">
    <source>
        <dbReference type="Pfam" id="PF04565"/>
    </source>
</evidence>
<dbReference type="InterPro" id="IPR007121">
    <property type="entry name" value="RNA_pol_bsu_CS"/>
</dbReference>
<dbReference type="Gene3D" id="2.40.50.150">
    <property type="match status" value="1"/>
</dbReference>
<dbReference type="GO" id="GO:0000428">
    <property type="term" value="C:DNA-directed RNA polymerase complex"/>
    <property type="evidence" value="ECO:0007669"/>
    <property type="project" value="UniProtKB-KW"/>
</dbReference>
<dbReference type="Gene3D" id="3.90.1800.10">
    <property type="entry name" value="RNA polymerase alpha subunit dimerisation domain"/>
    <property type="match status" value="1"/>
</dbReference>
<dbReference type="EMBL" id="NXGO01000021">
    <property type="protein sequence ID" value="PIM95924.1"/>
    <property type="molecule type" value="Genomic_DNA"/>
</dbReference>
<dbReference type="InterPro" id="IPR015712">
    <property type="entry name" value="DNA-dir_RNA_pol_su2"/>
</dbReference>
<dbReference type="PROSITE" id="PS01166">
    <property type="entry name" value="RNA_POL_BETA"/>
    <property type="match status" value="1"/>
</dbReference>
<dbReference type="InterPro" id="IPR014724">
    <property type="entry name" value="RNA_pol_RPB2_OB-fold"/>
</dbReference>
<name>A0ABX4MHJ3_9HYPH</name>
<keyword evidence="12" id="KW-1185">Reference proteome</keyword>
<protein>
    <recommendedName>
        <fullName evidence="7">DNA-directed RNA polymerase subunit beta</fullName>
        <ecNumber evidence="7">2.7.7.6</ecNumber>
    </recommendedName>
</protein>
<evidence type="ECO:0000259" key="9">
    <source>
        <dbReference type="Pfam" id="PF04560"/>
    </source>
</evidence>
<evidence type="ECO:0000313" key="12">
    <source>
        <dbReference type="Proteomes" id="UP000230981"/>
    </source>
</evidence>